<dbReference type="PANTHER" id="PTHR22765:SF411">
    <property type="entry name" value="OS02G0248440 PROTEIN"/>
    <property type="match status" value="1"/>
</dbReference>
<proteinExistence type="predicted"/>
<comment type="caution">
    <text evidence="4">The sequence shown here is derived from an EMBL/GenBank/DDBJ whole genome shotgun (WGS) entry which is preliminary data.</text>
</comment>
<name>A0A8S1LGJ7_9CILI</name>
<feature type="compositionally biased region" description="Polar residues" evidence="2">
    <location>
        <begin position="84"/>
        <end position="97"/>
    </location>
</feature>
<dbReference type="AlphaFoldDB" id="A0A8S1LGJ7"/>
<dbReference type="SMART" id="SM00184">
    <property type="entry name" value="RING"/>
    <property type="match status" value="1"/>
</dbReference>
<dbReference type="PROSITE" id="PS50089">
    <property type="entry name" value="ZF_RING_2"/>
    <property type="match status" value="1"/>
</dbReference>
<evidence type="ECO:0000313" key="4">
    <source>
        <dbReference type="EMBL" id="CAD8065142.1"/>
    </source>
</evidence>
<dbReference type="Pfam" id="PF13639">
    <property type="entry name" value="zf-RING_2"/>
    <property type="match status" value="1"/>
</dbReference>
<dbReference type="GO" id="GO:0061630">
    <property type="term" value="F:ubiquitin protein ligase activity"/>
    <property type="evidence" value="ECO:0007669"/>
    <property type="project" value="TreeGrafter"/>
</dbReference>
<reference evidence="4" key="1">
    <citation type="submission" date="2021-01" db="EMBL/GenBank/DDBJ databases">
        <authorList>
            <consortium name="Genoscope - CEA"/>
            <person name="William W."/>
        </authorList>
    </citation>
    <scope>NUCLEOTIDE SEQUENCE</scope>
</reference>
<dbReference type="OrthoDB" id="312290at2759"/>
<sequence length="263" mass="31259">MNPIDYIDDDDDFAGILLHDPQESRRKTQRSHTIHNNSNRNTDVLQYFDQNFKSKYPQEQLLFAQKMKQCQQMFQRKMDKHKGSNNGQLQEKQNAQTKSKKKILEIPQFNFNNLQKQIQIQQPPATQKQSNTQNTFQSRNPQIKIFEIQENFQQKKSHTMEICSVCLQPKEIDHQCNDEYGIISCPYCSDHIVRNFLKDHLEDCIQYIENQFQNLEKIEECSICMENLVKDQQTLKCSHQFHKSCIDVWKLKSKECPVCRKPI</sequence>
<dbReference type="GO" id="GO:0006511">
    <property type="term" value="P:ubiquitin-dependent protein catabolic process"/>
    <property type="evidence" value="ECO:0007669"/>
    <property type="project" value="TreeGrafter"/>
</dbReference>
<dbReference type="InterPro" id="IPR051826">
    <property type="entry name" value="E3_ubiquitin-ligase_domain"/>
</dbReference>
<keyword evidence="1" id="KW-0862">Zinc</keyword>
<dbReference type="GO" id="GO:0008270">
    <property type="term" value="F:zinc ion binding"/>
    <property type="evidence" value="ECO:0007669"/>
    <property type="project" value="UniProtKB-KW"/>
</dbReference>
<dbReference type="InterPro" id="IPR001841">
    <property type="entry name" value="Znf_RING"/>
</dbReference>
<evidence type="ECO:0000259" key="3">
    <source>
        <dbReference type="PROSITE" id="PS50089"/>
    </source>
</evidence>
<dbReference type="Proteomes" id="UP000692954">
    <property type="component" value="Unassembled WGS sequence"/>
</dbReference>
<keyword evidence="1" id="KW-0863">Zinc-finger</keyword>
<accession>A0A8S1LGJ7</accession>
<evidence type="ECO:0000256" key="2">
    <source>
        <dbReference type="SAM" id="MobiDB-lite"/>
    </source>
</evidence>
<evidence type="ECO:0000313" key="5">
    <source>
        <dbReference type="Proteomes" id="UP000692954"/>
    </source>
</evidence>
<gene>
    <name evidence="4" type="ORF">PSON_ATCC_30995.1.T0200058</name>
</gene>
<feature type="region of interest" description="Disordered" evidence="2">
    <location>
        <begin position="79"/>
        <end position="98"/>
    </location>
</feature>
<organism evidence="4 5">
    <name type="scientific">Paramecium sonneborni</name>
    <dbReference type="NCBI Taxonomy" id="65129"/>
    <lineage>
        <taxon>Eukaryota</taxon>
        <taxon>Sar</taxon>
        <taxon>Alveolata</taxon>
        <taxon>Ciliophora</taxon>
        <taxon>Intramacronucleata</taxon>
        <taxon>Oligohymenophorea</taxon>
        <taxon>Peniculida</taxon>
        <taxon>Parameciidae</taxon>
        <taxon>Paramecium</taxon>
    </lineage>
</organism>
<keyword evidence="1" id="KW-0479">Metal-binding</keyword>
<keyword evidence="5" id="KW-1185">Reference proteome</keyword>
<dbReference type="EMBL" id="CAJJDN010000020">
    <property type="protein sequence ID" value="CAD8065142.1"/>
    <property type="molecule type" value="Genomic_DNA"/>
</dbReference>
<dbReference type="PANTHER" id="PTHR22765">
    <property type="entry name" value="RING FINGER AND PROTEASE ASSOCIATED DOMAIN-CONTAINING"/>
    <property type="match status" value="1"/>
</dbReference>
<feature type="domain" description="RING-type" evidence="3">
    <location>
        <begin position="221"/>
        <end position="260"/>
    </location>
</feature>
<protein>
    <recommendedName>
        <fullName evidence="3">RING-type domain-containing protein</fullName>
    </recommendedName>
</protein>
<feature type="region of interest" description="Disordered" evidence="2">
    <location>
        <begin position="20"/>
        <end position="39"/>
    </location>
</feature>
<evidence type="ECO:0000256" key="1">
    <source>
        <dbReference type="PROSITE-ProRule" id="PRU00175"/>
    </source>
</evidence>